<evidence type="ECO:0000256" key="8">
    <source>
        <dbReference type="SAM" id="Phobius"/>
    </source>
</evidence>
<evidence type="ECO:0000256" key="6">
    <source>
        <dbReference type="ARBA" id="ARBA00023180"/>
    </source>
</evidence>
<dbReference type="PANTHER" id="PTHR31870:SF2">
    <property type="entry name" value="CHROMOSOME 11 OPEN READING FRAME 87"/>
    <property type="match status" value="1"/>
</dbReference>
<evidence type="ECO:0000256" key="4">
    <source>
        <dbReference type="ARBA" id="ARBA00022989"/>
    </source>
</evidence>
<reference evidence="9 10" key="1">
    <citation type="submission" date="2021-07" db="EMBL/GenBank/DDBJ databases">
        <authorList>
            <person name="Imarazene B."/>
            <person name="Zahm M."/>
            <person name="Klopp C."/>
            <person name="Cabau C."/>
            <person name="Beille S."/>
            <person name="Jouanno E."/>
            <person name="Castinel A."/>
            <person name="Lluch J."/>
            <person name="Gil L."/>
            <person name="Kuchtly C."/>
            <person name="Lopez Roques C."/>
            <person name="Donnadieu C."/>
            <person name="Parrinello H."/>
            <person name="Journot L."/>
            <person name="Du K."/>
            <person name="Schartl M."/>
            <person name="Retaux S."/>
            <person name="Guiguen Y."/>
        </authorList>
    </citation>
    <scope>NUCLEOTIDE SEQUENCE [LARGE SCALE GENOMIC DNA]</scope>
    <source>
        <strain evidence="9">Pach_M1</strain>
        <tissue evidence="9">Testis</tissue>
    </source>
</reference>
<comment type="caution">
    <text evidence="9">The sequence shown here is derived from an EMBL/GenBank/DDBJ whole genome shotgun (WGS) entry which is preliminary data.</text>
</comment>
<dbReference type="AlphaFoldDB" id="A0A8T2L3J6"/>
<evidence type="ECO:0000313" key="9">
    <source>
        <dbReference type="EMBL" id="KAG9265644.1"/>
    </source>
</evidence>
<dbReference type="PANTHER" id="PTHR31870">
    <property type="entry name" value="SI:DKEY-183I3.9-RELATED"/>
    <property type="match status" value="1"/>
</dbReference>
<evidence type="ECO:0000256" key="1">
    <source>
        <dbReference type="ARBA" id="ARBA00004479"/>
    </source>
</evidence>
<keyword evidence="3" id="KW-0732">Signal</keyword>
<evidence type="ECO:0000256" key="7">
    <source>
        <dbReference type="SAM" id="MobiDB-lite"/>
    </source>
</evidence>
<feature type="compositionally biased region" description="Low complexity" evidence="7">
    <location>
        <begin position="119"/>
        <end position="144"/>
    </location>
</feature>
<name>A0A8T2L3J6_ASTMX</name>
<protein>
    <submittedName>
        <fullName evidence="9">Uncharacterized protein</fullName>
    </submittedName>
</protein>
<dbReference type="Proteomes" id="UP000752171">
    <property type="component" value="Unassembled WGS sequence"/>
</dbReference>
<dbReference type="EMBL" id="JAICCE010000017">
    <property type="protein sequence ID" value="KAG9265644.1"/>
    <property type="molecule type" value="Genomic_DNA"/>
</dbReference>
<keyword evidence="5 8" id="KW-0472">Membrane</keyword>
<feature type="compositionally biased region" description="Basic residues" evidence="7">
    <location>
        <begin position="71"/>
        <end position="80"/>
    </location>
</feature>
<evidence type="ECO:0000313" key="10">
    <source>
        <dbReference type="Proteomes" id="UP000752171"/>
    </source>
</evidence>
<accession>A0A8T2L3J6</accession>
<keyword evidence="6" id="KW-0325">Glycoprotein</keyword>
<organism evidence="9 10">
    <name type="scientific">Astyanax mexicanus</name>
    <name type="common">Blind cave fish</name>
    <name type="synonym">Astyanax fasciatus mexicanus</name>
    <dbReference type="NCBI Taxonomy" id="7994"/>
    <lineage>
        <taxon>Eukaryota</taxon>
        <taxon>Metazoa</taxon>
        <taxon>Chordata</taxon>
        <taxon>Craniata</taxon>
        <taxon>Vertebrata</taxon>
        <taxon>Euteleostomi</taxon>
        <taxon>Actinopterygii</taxon>
        <taxon>Neopterygii</taxon>
        <taxon>Teleostei</taxon>
        <taxon>Ostariophysi</taxon>
        <taxon>Characiformes</taxon>
        <taxon>Characoidei</taxon>
        <taxon>Acestrorhamphidae</taxon>
        <taxon>Acestrorhamphinae</taxon>
        <taxon>Astyanax</taxon>
    </lineage>
</organism>
<feature type="transmembrane region" description="Helical" evidence="8">
    <location>
        <begin position="48"/>
        <end position="70"/>
    </location>
</feature>
<comment type="subcellular location">
    <subcellularLocation>
        <location evidence="1">Membrane</location>
        <topology evidence="1">Single-pass type I membrane protein</topology>
    </subcellularLocation>
</comment>
<sequence length="163" mass="17367">MPFSLLTMSSRAASGSGETVAFGGEGLDCNATCAEKVQHLPPAFSSTYALTLLGIVFVVIVMLSLTTHHCHKGKMKRRKMERAQEEYERDQRSPVPARGKPDSGRCTIIRPASKDAEARSASPASDSPAKQCTTPDDPSSTLPTVDEDMKGVEEAALEAVAVS</sequence>
<dbReference type="InterPro" id="IPR037670">
    <property type="entry name" value="C11orf87"/>
</dbReference>
<evidence type="ECO:0000256" key="5">
    <source>
        <dbReference type="ARBA" id="ARBA00023136"/>
    </source>
</evidence>
<evidence type="ECO:0000256" key="3">
    <source>
        <dbReference type="ARBA" id="ARBA00022729"/>
    </source>
</evidence>
<keyword evidence="4 8" id="KW-1133">Transmembrane helix</keyword>
<evidence type="ECO:0000256" key="2">
    <source>
        <dbReference type="ARBA" id="ARBA00022692"/>
    </source>
</evidence>
<dbReference type="KEGG" id="amex:103030588"/>
<keyword evidence="2 8" id="KW-0812">Transmembrane</keyword>
<dbReference type="GO" id="GO:0016020">
    <property type="term" value="C:membrane"/>
    <property type="evidence" value="ECO:0007669"/>
    <property type="project" value="UniProtKB-SubCell"/>
</dbReference>
<feature type="region of interest" description="Disordered" evidence="7">
    <location>
        <begin position="71"/>
        <end position="151"/>
    </location>
</feature>
<gene>
    <name evidence="9" type="ORF">AMEX_G20110</name>
</gene>
<feature type="compositionally biased region" description="Basic and acidic residues" evidence="7">
    <location>
        <begin position="81"/>
        <end position="92"/>
    </location>
</feature>
<proteinExistence type="predicted"/>